<reference evidence="2" key="1">
    <citation type="submission" date="2015-10" db="EMBL/GenBank/DDBJ databases">
        <authorList>
            <person name="Gilbert D.G."/>
        </authorList>
    </citation>
    <scope>NUCLEOTIDE SEQUENCE</scope>
    <source>
        <strain evidence="2">Pg-3b</strain>
    </source>
</reference>
<dbReference type="Gene3D" id="3.50.30.20">
    <property type="entry name" value="Carbamoyl-phosphate synthase small subunit, N-terminal domain"/>
    <property type="match status" value="1"/>
</dbReference>
<dbReference type="GO" id="GO:0004088">
    <property type="term" value="F:carbamoyl-phosphate synthase (glutamine-hydrolyzing) activity"/>
    <property type="evidence" value="ECO:0007669"/>
    <property type="project" value="UniProtKB-EC"/>
</dbReference>
<evidence type="ECO:0000313" key="2">
    <source>
        <dbReference type="EMBL" id="CUR37719.1"/>
    </source>
</evidence>
<dbReference type="InterPro" id="IPR002474">
    <property type="entry name" value="CarbamoylP_synth_ssu_N"/>
</dbReference>
<protein>
    <submittedName>
        <fullName evidence="2">Carbamoyl-phosphate synthase small chain</fullName>
        <ecNumber evidence="2">6.3.5.5</ecNumber>
    </submittedName>
</protein>
<evidence type="ECO:0000259" key="1">
    <source>
        <dbReference type="SMART" id="SM01097"/>
    </source>
</evidence>
<feature type="domain" description="Carbamoyl-phosphate synthase small subunit N-terminal" evidence="1">
    <location>
        <begin position="1"/>
        <end position="76"/>
    </location>
</feature>
<accession>A0A0U5JJN3</accession>
<dbReference type="Pfam" id="PF00988">
    <property type="entry name" value="CPSase_sm_chain"/>
    <property type="match status" value="1"/>
</dbReference>
<proteinExistence type="predicted"/>
<gene>
    <name evidence="2" type="ORF">LRLP16767_LRPG3B_01518</name>
</gene>
<dbReference type="AlphaFoldDB" id="A0A0U5JJN3"/>
<dbReference type="InterPro" id="IPR036480">
    <property type="entry name" value="CarbP_synth_ssu_N_sf"/>
</dbReference>
<sequence>MKRYLILEDGTVYTGEGFGATKATLGEIVFTTGMVGYQEAITDQSFANQILVFTNPLIGNYGINSEDNETLYPADCKI</sequence>
<dbReference type="EMBL" id="LN887286">
    <property type="protein sequence ID" value="CUR37719.1"/>
    <property type="molecule type" value="Genomic_DNA"/>
</dbReference>
<dbReference type="SUPFAM" id="SSF52021">
    <property type="entry name" value="Carbamoyl phosphate synthetase, small subunit N-terminal domain"/>
    <property type="match status" value="1"/>
</dbReference>
<dbReference type="EC" id="6.3.5.5" evidence="2"/>
<name>A0A0U5JJN3_LIMRT</name>
<dbReference type="SMART" id="SM01097">
    <property type="entry name" value="CPSase_sm_chain"/>
    <property type="match status" value="1"/>
</dbReference>
<keyword evidence="2" id="KW-0436">Ligase</keyword>
<organism evidence="2">
    <name type="scientific">Limosilactobacillus reuteri</name>
    <name type="common">Lactobacillus reuteri</name>
    <dbReference type="NCBI Taxonomy" id="1598"/>
    <lineage>
        <taxon>Bacteria</taxon>
        <taxon>Bacillati</taxon>
        <taxon>Bacillota</taxon>
        <taxon>Bacilli</taxon>
        <taxon>Lactobacillales</taxon>
        <taxon>Lactobacillaceae</taxon>
        <taxon>Limosilactobacillus</taxon>
    </lineage>
</organism>